<accession>J3JG91</accession>
<feature type="region of interest" description="Disordered" evidence="1">
    <location>
        <begin position="476"/>
        <end position="503"/>
    </location>
</feature>
<feature type="compositionally biased region" description="Polar residues" evidence="1">
    <location>
        <begin position="482"/>
        <end position="503"/>
    </location>
</feature>
<reference evidence="2 3" key="1">
    <citation type="journal article" date="2012" name="J. Bacteriol.">
        <title>Draft Genome Sequence of the Extremely Halophilic Archaeon Halogranum salarium B-1T.</title>
        <authorList>
            <person name="Kim K.K."/>
            <person name="Lee K.C."/>
            <person name="Lee J.S."/>
        </authorList>
    </citation>
    <scope>NUCLEOTIDE SEQUENCE [LARGE SCALE GENOMIC DNA]</scope>
    <source>
        <strain evidence="2 3">B-1</strain>
    </source>
</reference>
<dbReference type="SUPFAM" id="SSF53756">
    <property type="entry name" value="UDP-Glycosyltransferase/glycogen phosphorylase"/>
    <property type="match status" value="1"/>
</dbReference>
<dbReference type="EMBL" id="ALJD01000004">
    <property type="protein sequence ID" value="EJN59891.1"/>
    <property type="molecule type" value="Genomic_DNA"/>
</dbReference>
<dbReference type="eggNOG" id="ENOG502N5QC">
    <property type="taxonomic scope" value="Archaea"/>
</dbReference>
<proteinExistence type="predicted"/>
<evidence type="ECO:0000313" key="2">
    <source>
        <dbReference type="EMBL" id="EJN59891.1"/>
    </source>
</evidence>
<evidence type="ECO:0000313" key="3">
    <source>
        <dbReference type="Proteomes" id="UP000007813"/>
    </source>
</evidence>
<dbReference type="PATRIC" id="fig|1210908.3.peg.1964"/>
<sequence>MRVLIIPELYRPGDVSANATVNDAVTWVEQWLEYDETLHVYWLLPHRGDANYERDYVLADRERVTLIEADQFMGDTEFSYLFTGNGYTEDQLLALKRRIYDELGYVDIVVDQLREGRTVLYRWLLFLSGHRAGDPNPFAVIANVHDLMVPFKYPSDGHRIDYHRKLEVAEAAFSDGRWFKARLDADEMPVYGQQFLQQSVLAEALDTSVVTDSPIDFSAFDEAYASRPRWLHVAGSGWEKKHGDLVMDIAATLYERLGIRTLLTSMDTIPAKYQALEWVEAHPEAPRDLYEEMLRKGDMAICATEYDTLARTWFEQAASGQVLVLRDEPWIYDCVPRDSKLVAPVDELEARAVWAAEHWEEAVAENRRVMGHVREVRSPERTGQKTYRDMVRLVDERCDEFESPKAKRIERIVETLDESTFGLDELNRASARYTENGKPLLDQEWCTITDLVFSLREMGYVDVGDGGTPTFTATVQHRRSPSEATGVQEQSLSPFNRQNQRRR</sequence>
<organism evidence="2 3">
    <name type="scientific">Halogranum salarium B-1</name>
    <dbReference type="NCBI Taxonomy" id="1210908"/>
    <lineage>
        <taxon>Archaea</taxon>
        <taxon>Methanobacteriati</taxon>
        <taxon>Methanobacteriota</taxon>
        <taxon>Stenosarchaea group</taxon>
        <taxon>Halobacteria</taxon>
        <taxon>Halobacteriales</taxon>
        <taxon>Haloferacaceae</taxon>
    </lineage>
</organism>
<evidence type="ECO:0000256" key="1">
    <source>
        <dbReference type="SAM" id="MobiDB-lite"/>
    </source>
</evidence>
<dbReference type="AlphaFoldDB" id="J3JG91"/>
<evidence type="ECO:0008006" key="4">
    <source>
        <dbReference type="Google" id="ProtNLM"/>
    </source>
</evidence>
<comment type="caution">
    <text evidence="2">The sequence shown here is derived from an EMBL/GenBank/DDBJ whole genome shotgun (WGS) entry which is preliminary data.</text>
</comment>
<name>J3JG91_9EURY</name>
<gene>
    <name evidence="2" type="ORF">HSB1_20490</name>
</gene>
<protein>
    <recommendedName>
        <fullName evidence="4">Glycosyltransferase</fullName>
    </recommendedName>
</protein>
<dbReference type="Proteomes" id="UP000007813">
    <property type="component" value="Unassembled WGS sequence"/>
</dbReference>